<sequence length="439" mass="50774">MIRSSSKISLARYERDSLDAQSHEKLLHIPNPKKSDVESKIYSHFIKTSWIVMTDETLQPKGISSYSVSSEAHFLLNLTVRVRIPKIRSVAQGIKVSLTPDFMHHFVKNITFEAPPIKQTFDSVWFNIYRQYFLNKEASKKKQYDESIGNIETLVLPQKELESKELRLYVPLWFSDLPKAFPLVCCGEKTRSNIRVTIEYEEDITKLIRVYEQISGGYKVRAYSNSDSKIITIGEISKPEIHAHYALCTESEAKWIKKEKIQIRIPDIISINPSTEIIPSTSLIVNTFPDEQITGLYWVFENMRATKTNDKSNYTTNNIDYLSGSDPLKHVSLIYDTMAKYDKATPSVLRDMEYWFSKTIPERHGYYSISLSDNGLDSRLNEMKVESAFNLRSLRTQIIFNIEEPGAEKTKESRYKLKLRLLNQKCYTISNGQIKEGIE</sequence>
<organism evidence="1">
    <name type="scientific">Pithovirus LCDPAC01</name>
    <dbReference type="NCBI Taxonomy" id="2506600"/>
    <lineage>
        <taxon>Viruses</taxon>
        <taxon>Pithoviruses</taxon>
    </lineage>
</organism>
<dbReference type="SUPFAM" id="SSF49749">
    <property type="entry name" value="Group II dsDNA viruses VP"/>
    <property type="match status" value="1"/>
</dbReference>
<gene>
    <name evidence="1" type="ORF">LCDPAC01_02290</name>
</gene>
<proteinExistence type="predicted"/>
<name>A0A481YN91_9VIRU</name>
<accession>A0A481YN91</accession>
<evidence type="ECO:0000313" key="1">
    <source>
        <dbReference type="EMBL" id="QBK84748.1"/>
    </source>
</evidence>
<dbReference type="EMBL" id="MK500292">
    <property type="protein sequence ID" value="QBK84748.1"/>
    <property type="molecule type" value="Genomic_DNA"/>
</dbReference>
<reference evidence="1" key="1">
    <citation type="journal article" date="2019" name="MBio">
        <title>Virus Genomes from Deep Sea Sediments Expand the Ocean Megavirome and Support Independent Origins of Viral Gigantism.</title>
        <authorList>
            <person name="Backstrom D."/>
            <person name="Yutin N."/>
            <person name="Jorgensen S.L."/>
            <person name="Dharamshi J."/>
            <person name="Homa F."/>
            <person name="Zaremba-Niedwiedzka K."/>
            <person name="Spang A."/>
            <person name="Wolf Y.I."/>
            <person name="Koonin E.V."/>
            <person name="Ettema T.J."/>
        </authorList>
    </citation>
    <scope>NUCLEOTIDE SEQUENCE</scope>
</reference>
<dbReference type="InterPro" id="IPR016112">
    <property type="entry name" value="VP_dsDNA_II"/>
</dbReference>
<protein>
    <submittedName>
        <fullName evidence="1">Major capsid protein</fullName>
    </submittedName>
</protein>